<keyword evidence="4" id="KW-1185">Reference proteome</keyword>
<organism evidence="3 4">
    <name type="scientific">Aspergillus fumigatiaffinis</name>
    <dbReference type="NCBI Taxonomy" id="340414"/>
    <lineage>
        <taxon>Eukaryota</taxon>
        <taxon>Fungi</taxon>
        <taxon>Dikarya</taxon>
        <taxon>Ascomycota</taxon>
        <taxon>Pezizomycotina</taxon>
        <taxon>Eurotiomycetes</taxon>
        <taxon>Eurotiomycetidae</taxon>
        <taxon>Eurotiales</taxon>
        <taxon>Aspergillaceae</taxon>
        <taxon>Aspergillus</taxon>
        <taxon>Aspergillus subgen. Fumigati</taxon>
    </lineage>
</organism>
<proteinExistence type="inferred from homology"/>
<name>A0A8H4GPB6_9EURO</name>
<protein>
    <recommendedName>
        <fullName evidence="5">Tat pathway signal sequence</fullName>
    </recommendedName>
</protein>
<dbReference type="AlphaFoldDB" id="A0A8H4GPB6"/>
<comment type="caution">
    <text evidence="3">The sequence shown here is derived from an EMBL/GenBank/DDBJ whole genome shotgun (WGS) entry which is preliminary data.</text>
</comment>
<dbReference type="PANTHER" id="PTHR33365:SF14">
    <property type="entry name" value="TAT PATHWAY SIGNAL SEQUENCE"/>
    <property type="match status" value="1"/>
</dbReference>
<evidence type="ECO:0000256" key="1">
    <source>
        <dbReference type="ARBA" id="ARBA00035112"/>
    </source>
</evidence>
<dbReference type="InterPro" id="IPR021765">
    <property type="entry name" value="UstYa-like"/>
</dbReference>
<sequence>MIIQSSTPLWSNAFISFKDAEEEPKQILPSVQKHKHYILWILCLLNIVMFSVSTVITLAYHSRPTTGRLTANQVFKTVNAYSPILERLELPLHNYTVDGYLFDVTHSLLRAEPSPASNAEWERISHLGPMIMTREEVIKMGKDPEKVVKLPSSWGYGHDAYIWQTEMQHNIHCLSFVRKYAYFDYFYRPQYSRFEDTPKLDRIHLSHCLYVLVQDLRCQPSFNALTFNWMDGWNTPATDFTPQRQCIDHEQWLRWQLENRVDTEGQILPRPTDPDLFMHGPLGMEQLWEEE</sequence>
<evidence type="ECO:0000256" key="2">
    <source>
        <dbReference type="SAM" id="Phobius"/>
    </source>
</evidence>
<gene>
    <name evidence="3" type="ORF">CNMCM6805_005900</name>
</gene>
<evidence type="ECO:0000313" key="4">
    <source>
        <dbReference type="Proteomes" id="UP000653565"/>
    </source>
</evidence>
<feature type="transmembrane region" description="Helical" evidence="2">
    <location>
        <begin position="37"/>
        <end position="60"/>
    </location>
</feature>
<keyword evidence="2" id="KW-0472">Membrane</keyword>
<dbReference type="EMBL" id="JAAAPX010000033">
    <property type="protein sequence ID" value="KAF4239241.1"/>
    <property type="molecule type" value="Genomic_DNA"/>
</dbReference>
<dbReference type="Proteomes" id="UP000653565">
    <property type="component" value="Unassembled WGS sequence"/>
</dbReference>
<accession>A0A8H4GPB6</accession>
<dbReference type="GO" id="GO:0043386">
    <property type="term" value="P:mycotoxin biosynthetic process"/>
    <property type="evidence" value="ECO:0007669"/>
    <property type="project" value="InterPro"/>
</dbReference>
<keyword evidence="2" id="KW-1133">Transmembrane helix</keyword>
<dbReference type="PANTHER" id="PTHR33365">
    <property type="entry name" value="YALI0B05434P"/>
    <property type="match status" value="1"/>
</dbReference>
<keyword evidence="2" id="KW-0812">Transmembrane</keyword>
<comment type="similarity">
    <text evidence="1">Belongs to the ustYa family.</text>
</comment>
<reference evidence="3" key="2">
    <citation type="submission" date="2020-04" db="EMBL/GenBank/DDBJ databases">
        <authorList>
            <person name="Santos R.A.C."/>
            <person name="Steenwyk J.L."/>
            <person name="Rivero-Menendez O."/>
            <person name="Mead M.E."/>
            <person name="Silva L.P."/>
            <person name="Bastos R.W."/>
            <person name="Alastruey-Izquierdo A."/>
            <person name="Goldman G.H."/>
            <person name="Rokas A."/>
        </authorList>
    </citation>
    <scope>NUCLEOTIDE SEQUENCE</scope>
    <source>
        <strain evidence="3">CNM-CM6805</strain>
    </source>
</reference>
<evidence type="ECO:0008006" key="5">
    <source>
        <dbReference type="Google" id="ProtNLM"/>
    </source>
</evidence>
<dbReference type="Pfam" id="PF11807">
    <property type="entry name" value="UstYa"/>
    <property type="match status" value="1"/>
</dbReference>
<evidence type="ECO:0000313" key="3">
    <source>
        <dbReference type="EMBL" id="KAF4239241.1"/>
    </source>
</evidence>
<reference evidence="3" key="1">
    <citation type="journal article" date="2020" name="bioRxiv">
        <title>Genomic and phenotypic heterogeneity of clinical isolates of the human pathogens Aspergillus fumigatus, Aspergillus lentulus and Aspergillus fumigatiaffinis.</title>
        <authorList>
            <person name="dos Santos R.A.C."/>
            <person name="Steenwyk J.L."/>
            <person name="Rivero-Menendez O."/>
            <person name="Mead M.E."/>
            <person name="Silva L.P."/>
            <person name="Bastos R.W."/>
            <person name="Alastruey-Izquierdo A."/>
            <person name="Goldman G.H."/>
            <person name="Rokas A."/>
        </authorList>
    </citation>
    <scope>NUCLEOTIDE SEQUENCE</scope>
    <source>
        <strain evidence="3">CNM-CM6805</strain>
    </source>
</reference>
<dbReference type="OrthoDB" id="3687641at2759"/>